<dbReference type="OrthoDB" id="5837265at2759"/>
<proteinExistence type="predicted"/>
<dbReference type="AlphaFoldDB" id="G0MKG0"/>
<gene>
    <name evidence="2" type="primary">Cbn-ins-23</name>
    <name evidence="2" type="ORF">CAEBREN_07845</name>
</gene>
<dbReference type="Proteomes" id="UP000008068">
    <property type="component" value="Unassembled WGS sequence"/>
</dbReference>
<organism evidence="3">
    <name type="scientific">Caenorhabditis brenneri</name>
    <name type="common">Nematode worm</name>
    <dbReference type="NCBI Taxonomy" id="135651"/>
    <lineage>
        <taxon>Eukaryota</taxon>
        <taxon>Metazoa</taxon>
        <taxon>Ecdysozoa</taxon>
        <taxon>Nematoda</taxon>
        <taxon>Chromadorea</taxon>
        <taxon>Rhabditida</taxon>
        <taxon>Rhabditina</taxon>
        <taxon>Rhabditomorpha</taxon>
        <taxon>Rhabditoidea</taxon>
        <taxon>Rhabditidae</taxon>
        <taxon>Peloderinae</taxon>
        <taxon>Caenorhabditis</taxon>
    </lineage>
</organism>
<keyword evidence="1" id="KW-0732">Signal</keyword>
<dbReference type="eggNOG" id="ENOG502TISA">
    <property type="taxonomic scope" value="Eukaryota"/>
</dbReference>
<evidence type="ECO:0000313" key="2">
    <source>
        <dbReference type="EMBL" id="EGT33716.1"/>
    </source>
</evidence>
<evidence type="ECO:0000256" key="1">
    <source>
        <dbReference type="SAM" id="SignalP"/>
    </source>
</evidence>
<dbReference type="STRING" id="135651.G0MKG0"/>
<protein>
    <submittedName>
        <fullName evidence="2">CBN-INS-23 protein</fullName>
    </submittedName>
</protein>
<dbReference type="InParanoid" id="G0MKG0"/>
<sequence>MSTTLFFILFLTIASSLLATSADAHSDTHVQKLCGKHAFKNIRNLCSPKMETIGQLCIEGDLPNTSLYCHMGYSDSQVKYMCCPGQDLQ</sequence>
<feature type="signal peptide" evidence="1">
    <location>
        <begin position="1"/>
        <end position="19"/>
    </location>
</feature>
<dbReference type="OMA" id="CPDMCLT"/>
<evidence type="ECO:0000313" key="3">
    <source>
        <dbReference type="Proteomes" id="UP000008068"/>
    </source>
</evidence>
<feature type="chain" id="PRO_5003403679" evidence="1">
    <location>
        <begin position="20"/>
        <end position="89"/>
    </location>
</feature>
<name>G0MKG0_CAEBE</name>
<keyword evidence="3" id="KW-1185">Reference proteome</keyword>
<dbReference type="HOGENOM" id="CLU_2673472_0_0_1"/>
<dbReference type="FunCoup" id="G0MKG0">
    <property type="interactions" value="227"/>
</dbReference>
<dbReference type="EMBL" id="GL379798">
    <property type="protein sequence ID" value="EGT33716.1"/>
    <property type="molecule type" value="Genomic_DNA"/>
</dbReference>
<accession>G0MKG0</accession>
<reference evidence="3" key="1">
    <citation type="submission" date="2011-07" db="EMBL/GenBank/DDBJ databases">
        <authorList>
            <consortium name="Caenorhabditis brenneri Sequencing and Analysis Consortium"/>
            <person name="Wilson R.K."/>
        </authorList>
    </citation>
    <scope>NUCLEOTIDE SEQUENCE [LARGE SCALE GENOMIC DNA]</scope>
    <source>
        <strain evidence="3">PB2801</strain>
    </source>
</reference>